<dbReference type="EMBL" id="JASBWV010000003">
    <property type="protein sequence ID" value="KAJ9126993.1"/>
    <property type="molecule type" value="Genomic_DNA"/>
</dbReference>
<gene>
    <name evidence="1" type="ORF">QFC24_001224</name>
</gene>
<name>A0ACC2XTP7_9TREE</name>
<organism evidence="1 2">
    <name type="scientific">Naganishia onofrii</name>
    <dbReference type="NCBI Taxonomy" id="1851511"/>
    <lineage>
        <taxon>Eukaryota</taxon>
        <taxon>Fungi</taxon>
        <taxon>Dikarya</taxon>
        <taxon>Basidiomycota</taxon>
        <taxon>Agaricomycotina</taxon>
        <taxon>Tremellomycetes</taxon>
        <taxon>Filobasidiales</taxon>
        <taxon>Filobasidiaceae</taxon>
        <taxon>Naganishia</taxon>
    </lineage>
</organism>
<keyword evidence="2" id="KW-1185">Reference proteome</keyword>
<sequence length="309" mass="34759">MSTTLLLNALGVIYFTAWSISFYPQLILNYKRRTASGLSQDFSILNPLGFLCYLVYTLALSFSPLIRSQYAARHSSHTPQVSRSDIAFSAHAFLLSSLCLAQTYWYSRTWYRSEPSGLKYQRIADEMLGVDTIRGDLGAWGVKEQRGEREKTTVWTWGSLSGISLALFAGLIAVWTGKWLWLDFIYLISYVKLYISIAKWLPQLLLNYRRQSTIGFSTWVILCDLVGSCTSLAELILASLLAHDPGAIIGNPLKLGLGILTIVFDTVFVLQRYVLYPGAKDVPQDEEQEAEDVTEGRQRVPDEETALLS</sequence>
<comment type="caution">
    <text evidence="1">The sequence shown here is derived from an EMBL/GenBank/DDBJ whole genome shotgun (WGS) entry which is preliminary data.</text>
</comment>
<evidence type="ECO:0000313" key="1">
    <source>
        <dbReference type="EMBL" id="KAJ9126993.1"/>
    </source>
</evidence>
<evidence type="ECO:0000313" key="2">
    <source>
        <dbReference type="Proteomes" id="UP001234202"/>
    </source>
</evidence>
<proteinExistence type="predicted"/>
<accession>A0ACC2XTP7</accession>
<protein>
    <submittedName>
        <fullName evidence="1">Uncharacterized protein</fullName>
    </submittedName>
</protein>
<reference evidence="1" key="1">
    <citation type="submission" date="2023-04" db="EMBL/GenBank/DDBJ databases">
        <title>Draft Genome sequencing of Naganishia species isolated from polar environments using Oxford Nanopore Technology.</title>
        <authorList>
            <person name="Leo P."/>
            <person name="Venkateswaran K."/>
        </authorList>
    </citation>
    <scope>NUCLEOTIDE SEQUENCE</scope>
    <source>
        <strain evidence="1">DBVPG 5303</strain>
    </source>
</reference>
<dbReference type="Proteomes" id="UP001234202">
    <property type="component" value="Unassembled WGS sequence"/>
</dbReference>